<keyword evidence="10" id="KW-1185">Reference proteome</keyword>
<evidence type="ECO:0000256" key="7">
    <source>
        <dbReference type="SAM" id="SignalP"/>
    </source>
</evidence>
<dbReference type="CDD" id="cd08168">
    <property type="entry name" value="Cytochrom_C3"/>
    <property type="match status" value="1"/>
</dbReference>
<proteinExistence type="predicted"/>
<organism evidence="9 10">
    <name type="scientific">Desulfomicrobium orale DSM 12838</name>
    <dbReference type="NCBI Taxonomy" id="888061"/>
    <lineage>
        <taxon>Bacteria</taxon>
        <taxon>Pseudomonadati</taxon>
        <taxon>Thermodesulfobacteriota</taxon>
        <taxon>Desulfovibrionia</taxon>
        <taxon>Desulfovibrionales</taxon>
        <taxon>Desulfomicrobiaceae</taxon>
        <taxon>Desulfomicrobium</taxon>
    </lineage>
</organism>
<dbReference type="InterPro" id="IPR002322">
    <property type="entry name" value="Cyt_c_III"/>
</dbReference>
<feature type="signal peptide" evidence="7">
    <location>
        <begin position="1"/>
        <end position="23"/>
    </location>
</feature>
<dbReference type="InterPro" id="IPR020942">
    <property type="entry name" value="Cyt_c_III_dom"/>
</dbReference>
<dbReference type="AlphaFoldDB" id="A0A109W691"/>
<keyword evidence="1" id="KW-0813">Transport</keyword>
<feature type="binding site" description="covalent" evidence="6">
    <location>
        <position position="85"/>
    </location>
    <ligand>
        <name>heme c</name>
        <dbReference type="ChEBI" id="CHEBI:61717"/>
        <label>2</label>
    </ligand>
</feature>
<evidence type="ECO:0000256" key="5">
    <source>
        <dbReference type="ARBA" id="ARBA00023004"/>
    </source>
</evidence>
<feature type="binding site" description="axial binding residue" evidence="6">
    <location>
        <position position="130"/>
    </location>
    <ligand>
        <name>heme c</name>
        <dbReference type="ChEBI" id="CHEBI:61717"/>
        <label>1</label>
    </ligand>
    <ligandPart>
        <name>Fe</name>
        <dbReference type="ChEBI" id="CHEBI:18248"/>
    </ligandPart>
</feature>
<evidence type="ECO:0000259" key="8">
    <source>
        <dbReference type="Pfam" id="PF02085"/>
    </source>
</evidence>
<gene>
    <name evidence="9" type="ORF">AXF15_09200</name>
</gene>
<feature type="binding site" description="covalent" evidence="6">
    <location>
        <position position="67"/>
    </location>
    <ligand>
        <name>heme c</name>
        <dbReference type="ChEBI" id="CHEBI:61717"/>
        <label>1</label>
    </ligand>
</feature>
<feature type="binding site" description="axial binding residue" evidence="6">
    <location>
        <position position="63"/>
    </location>
    <ligand>
        <name>heme c</name>
        <dbReference type="ChEBI" id="CHEBI:61717"/>
        <label>1</label>
    </ligand>
    <ligandPart>
        <name>Fe</name>
        <dbReference type="ChEBI" id="CHEBI:18248"/>
    </ligandPart>
</feature>
<dbReference type="OrthoDB" id="5418612at2"/>
<dbReference type="STRING" id="888061.AXF15_09200"/>
<dbReference type="SUPFAM" id="SSF48695">
    <property type="entry name" value="Multiheme cytochromes"/>
    <property type="match status" value="1"/>
</dbReference>
<dbReference type="PROSITE" id="PS51257">
    <property type="entry name" value="PROKAR_LIPOPROTEIN"/>
    <property type="match status" value="1"/>
</dbReference>
<dbReference type="GO" id="GO:0020037">
    <property type="term" value="F:heme binding"/>
    <property type="evidence" value="ECO:0007669"/>
    <property type="project" value="InterPro"/>
</dbReference>
<dbReference type="KEGG" id="doa:AXF15_09200"/>
<feature type="domain" description="Class III cytochrome C" evidence="8">
    <location>
        <begin position="36"/>
        <end position="134"/>
    </location>
</feature>
<protein>
    <recommendedName>
        <fullName evidence="8">Class III cytochrome C domain-containing protein</fullName>
    </recommendedName>
</protein>
<evidence type="ECO:0000256" key="6">
    <source>
        <dbReference type="PIRSR" id="PIRSR602322-1"/>
    </source>
</evidence>
<evidence type="ECO:0000256" key="3">
    <source>
        <dbReference type="ARBA" id="ARBA00022723"/>
    </source>
</evidence>
<feature type="binding site" description="axial binding residue" evidence="6">
    <location>
        <position position="79"/>
    </location>
    <ligand>
        <name>heme c</name>
        <dbReference type="ChEBI" id="CHEBI:61717"/>
        <label>1</label>
    </ligand>
    <ligandPart>
        <name>Fe</name>
        <dbReference type="ChEBI" id="CHEBI:18248"/>
    </ligandPart>
</feature>
<feature type="binding site" description="axial binding residue" evidence="6">
    <location>
        <position position="115"/>
    </location>
    <ligand>
        <name>heme c</name>
        <dbReference type="ChEBI" id="CHEBI:61717"/>
        <label>1</label>
    </ligand>
    <ligandPart>
        <name>Fe</name>
        <dbReference type="ChEBI" id="CHEBI:18248"/>
    </ligandPart>
</feature>
<dbReference type="Proteomes" id="UP000063964">
    <property type="component" value="Chromosome"/>
</dbReference>
<name>A0A109W691_9BACT</name>
<dbReference type="InterPro" id="IPR036280">
    <property type="entry name" value="Multihaem_cyt_sf"/>
</dbReference>
<comment type="cofactor">
    <cofactor evidence="6">
        <name>heme c</name>
        <dbReference type="ChEBI" id="CHEBI:61717"/>
    </cofactor>
    <text evidence="6">Binds 4 heme c groups covalently per monomer.</text>
</comment>
<feature type="binding site" description="axial binding residue" evidence="6">
    <location>
        <position position="84"/>
    </location>
    <ligand>
        <name>heme c</name>
        <dbReference type="ChEBI" id="CHEBI:61717"/>
        <label>1</label>
    </ligand>
    <ligandPart>
        <name>Fe</name>
        <dbReference type="ChEBI" id="CHEBI:18248"/>
    </ligandPart>
</feature>
<evidence type="ECO:0000256" key="2">
    <source>
        <dbReference type="ARBA" id="ARBA00022617"/>
    </source>
</evidence>
<dbReference type="EMBL" id="CP014230">
    <property type="protein sequence ID" value="AMD93258.1"/>
    <property type="molecule type" value="Genomic_DNA"/>
</dbReference>
<feature type="chain" id="PRO_5007141346" description="Class III cytochrome C domain-containing protein" evidence="7">
    <location>
        <begin position="24"/>
        <end position="136"/>
    </location>
</feature>
<feature type="binding site" description="axial binding residue" evidence="6">
    <location>
        <position position="58"/>
    </location>
    <ligand>
        <name>heme c</name>
        <dbReference type="ChEBI" id="CHEBI:61717"/>
        <label>1</label>
    </ligand>
    <ligandPart>
        <name>Fe</name>
        <dbReference type="ChEBI" id="CHEBI:18248"/>
    </ligandPart>
</feature>
<keyword evidence="4" id="KW-0249">Electron transport</keyword>
<keyword evidence="2 6" id="KW-0349">Heme</keyword>
<dbReference type="PRINTS" id="PR00609">
    <property type="entry name" value="CYTOCHROMEC3"/>
</dbReference>
<feature type="binding site" description="axial binding residue" evidence="6">
    <location>
        <position position="55"/>
    </location>
    <ligand>
        <name>heme c</name>
        <dbReference type="ChEBI" id="CHEBI:61717"/>
        <label>1</label>
    </ligand>
    <ligandPart>
        <name>Fe</name>
        <dbReference type="ChEBI" id="CHEBI:18248"/>
    </ligandPart>
</feature>
<evidence type="ECO:0000256" key="1">
    <source>
        <dbReference type="ARBA" id="ARBA00022448"/>
    </source>
</evidence>
<keyword evidence="3 6" id="KW-0479">Metal-binding</keyword>
<evidence type="ECO:0000256" key="4">
    <source>
        <dbReference type="ARBA" id="ARBA00022982"/>
    </source>
</evidence>
<dbReference type="Gene3D" id="3.90.10.10">
    <property type="entry name" value="Cytochrome C3"/>
    <property type="match status" value="1"/>
</dbReference>
<keyword evidence="5 6" id="KW-0408">Iron</keyword>
<feature type="binding site" description="axial binding residue" evidence="6">
    <location>
        <position position="134"/>
    </location>
    <ligand>
        <name>heme c</name>
        <dbReference type="ChEBI" id="CHEBI:61717"/>
        <label>1</label>
    </ligand>
    <ligandPart>
        <name>Fe</name>
        <dbReference type="ChEBI" id="CHEBI:18248"/>
    </ligandPart>
</feature>
<evidence type="ECO:0000313" key="9">
    <source>
        <dbReference type="EMBL" id="AMD93258.1"/>
    </source>
</evidence>
<reference evidence="10" key="1">
    <citation type="submission" date="2016-02" db="EMBL/GenBank/DDBJ databases">
        <authorList>
            <person name="Holder M.E."/>
            <person name="Ajami N.J."/>
            <person name="Petrosino J.F."/>
        </authorList>
    </citation>
    <scope>NUCLEOTIDE SEQUENCE [LARGE SCALE GENOMIC DNA]</scope>
    <source>
        <strain evidence="10">DSM 12838</strain>
    </source>
</reference>
<feature type="binding site" description="axial binding residue" evidence="6">
    <location>
        <position position="66"/>
    </location>
    <ligand>
        <name>heme c</name>
        <dbReference type="ChEBI" id="CHEBI:61717"/>
        <label>1</label>
    </ligand>
    <ligandPart>
        <name>Fe</name>
        <dbReference type="ChEBI" id="CHEBI:18248"/>
    </ligandPart>
</feature>
<accession>A0A109W691</accession>
<feature type="binding site" description="covalent" evidence="6">
    <location>
        <position position="114"/>
    </location>
    <ligand>
        <name>heme c</name>
        <dbReference type="ChEBI" id="CHEBI:61717"/>
        <label>3</label>
    </ligand>
</feature>
<dbReference type="GO" id="GO:0009055">
    <property type="term" value="F:electron transfer activity"/>
    <property type="evidence" value="ECO:0007669"/>
    <property type="project" value="InterPro"/>
</dbReference>
<evidence type="ECO:0000313" key="10">
    <source>
        <dbReference type="Proteomes" id="UP000063964"/>
    </source>
</evidence>
<dbReference type="RefSeq" id="WP_066606382.1">
    <property type="nucleotide sequence ID" value="NZ_CP014230.1"/>
</dbReference>
<dbReference type="GO" id="GO:0046872">
    <property type="term" value="F:metal ion binding"/>
    <property type="evidence" value="ECO:0007669"/>
    <property type="project" value="UniProtKB-KW"/>
</dbReference>
<feature type="binding site" description="covalent" evidence="6">
    <location>
        <position position="133"/>
    </location>
    <ligand>
        <name>heme c</name>
        <dbReference type="ChEBI" id="CHEBI:61717"/>
        <label>4</label>
    </ligand>
</feature>
<feature type="binding site" description="axial binding residue" evidence="6">
    <location>
        <position position="111"/>
    </location>
    <ligand>
        <name>heme c</name>
        <dbReference type="ChEBI" id="CHEBI:61717"/>
        <label>1</label>
    </ligand>
    <ligandPart>
        <name>Fe</name>
        <dbReference type="ChEBI" id="CHEBI:18248"/>
    </ligandPart>
</feature>
<feature type="binding site" description="axial binding residue" evidence="6">
    <location>
        <position position="68"/>
    </location>
    <ligand>
        <name>heme c</name>
        <dbReference type="ChEBI" id="CHEBI:61717"/>
        <label>1</label>
    </ligand>
    <ligandPart>
        <name>Fe</name>
        <dbReference type="ChEBI" id="CHEBI:18248"/>
    </ligandPart>
</feature>
<sequence length="136" mass="14629">MKRIGLFILSGFIAAGCALTAVAAEAEMEIPESVTMSAKGFEGYTPKKGDVTFNHASHMGIACQDCHHTVADTYTIQGCMSEGCHDSVANRAEPSSIYRAFHTTKDTKKSCVGCHRDLKRKGESDAPLTCNSCHVQ</sequence>
<dbReference type="Pfam" id="PF02085">
    <property type="entry name" value="Cytochrom_CIII"/>
    <property type="match status" value="1"/>
</dbReference>
<keyword evidence="7" id="KW-0732">Signal</keyword>